<keyword evidence="2" id="KW-1185">Reference proteome</keyword>
<dbReference type="SUPFAM" id="SSF51338">
    <property type="entry name" value="Composite domain of metallo-dependent hydrolases"/>
    <property type="match status" value="1"/>
</dbReference>
<evidence type="ECO:0000313" key="2">
    <source>
        <dbReference type="Proteomes" id="UP001308179"/>
    </source>
</evidence>
<gene>
    <name evidence="1" type="ORF">LTR32_001345</name>
</gene>
<dbReference type="Proteomes" id="UP001308179">
    <property type="component" value="Unassembled WGS sequence"/>
</dbReference>
<dbReference type="Gene3D" id="2.30.40.10">
    <property type="entry name" value="Urease, subunit C, domain 1"/>
    <property type="match status" value="1"/>
</dbReference>
<protein>
    <submittedName>
        <fullName evidence="1">Uncharacterized protein</fullName>
    </submittedName>
</protein>
<proteinExistence type="predicted"/>
<dbReference type="EMBL" id="JAVRRR010000052">
    <property type="protein sequence ID" value="KAK5147149.1"/>
    <property type="molecule type" value="Genomic_DNA"/>
</dbReference>
<name>A0ABR0LDJ7_9PEZI</name>
<comment type="caution">
    <text evidence="1">The sequence shown here is derived from an EMBL/GenBank/DDBJ whole genome shotgun (WGS) entry which is preliminary data.</text>
</comment>
<dbReference type="InterPro" id="IPR011059">
    <property type="entry name" value="Metal-dep_hydrolase_composite"/>
</dbReference>
<evidence type="ECO:0000313" key="1">
    <source>
        <dbReference type="EMBL" id="KAK5147149.1"/>
    </source>
</evidence>
<reference evidence="1 2" key="1">
    <citation type="submission" date="2023-08" db="EMBL/GenBank/DDBJ databases">
        <title>Black Yeasts Isolated from many extreme environments.</title>
        <authorList>
            <person name="Coleine C."/>
            <person name="Stajich J.E."/>
            <person name="Selbmann L."/>
        </authorList>
    </citation>
    <scope>NUCLEOTIDE SEQUENCE [LARGE SCALE GENOMIC DNA]</scope>
    <source>
        <strain evidence="1 2">CCFEE 5386</strain>
    </source>
</reference>
<sequence>MRGSPFVGDAAMADGLPVRGPYSQEEKPKKDSFCVEADLLIPGKGDPIKDGCIVVEGNKIKEMGTSTQLAKTYSHLPKYHVKVLMPGIVLPGMLSWRAHRRWFLPAQDALLISHVY</sequence>
<accession>A0ABR0LDJ7</accession>
<organism evidence="1 2">
    <name type="scientific">Rachicladosporium monterosium</name>
    <dbReference type="NCBI Taxonomy" id="1507873"/>
    <lineage>
        <taxon>Eukaryota</taxon>
        <taxon>Fungi</taxon>
        <taxon>Dikarya</taxon>
        <taxon>Ascomycota</taxon>
        <taxon>Pezizomycotina</taxon>
        <taxon>Dothideomycetes</taxon>
        <taxon>Dothideomycetidae</taxon>
        <taxon>Cladosporiales</taxon>
        <taxon>Cladosporiaceae</taxon>
        <taxon>Rachicladosporium</taxon>
    </lineage>
</organism>